<dbReference type="SMART" id="SM00672">
    <property type="entry name" value="CAP10"/>
    <property type="match status" value="1"/>
</dbReference>
<name>A0A2N3PV02_9PROT</name>
<dbReference type="AlphaFoldDB" id="A0A2N3PV02"/>
<proteinExistence type="predicted"/>
<dbReference type="InterPro" id="IPR051091">
    <property type="entry name" value="O-Glucosyltr/Glycosyltrsf_90"/>
</dbReference>
<keyword evidence="4" id="KW-1185">Reference proteome</keyword>
<evidence type="ECO:0000313" key="4">
    <source>
        <dbReference type="Proteomes" id="UP000233293"/>
    </source>
</evidence>
<dbReference type="EMBL" id="PIUM01000013">
    <property type="protein sequence ID" value="PKU24232.1"/>
    <property type="molecule type" value="Genomic_DNA"/>
</dbReference>
<dbReference type="OrthoDB" id="7976614at2"/>
<dbReference type="PANTHER" id="PTHR12203:SF35">
    <property type="entry name" value="PROTEIN O-GLUCOSYLTRANSFERASE 1"/>
    <property type="match status" value="1"/>
</dbReference>
<dbReference type="Proteomes" id="UP000233293">
    <property type="component" value="Unassembled WGS sequence"/>
</dbReference>
<gene>
    <name evidence="3" type="ORF">CWS72_12980</name>
</gene>
<feature type="domain" description="Glycosyl transferase CAP10" evidence="2">
    <location>
        <begin position="115"/>
        <end position="346"/>
    </location>
</feature>
<protein>
    <recommendedName>
        <fullName evidence="2">Glycosyl transferase CAP10 domain-containing protein</fullName>
    </recommendedName>
</protein>
<evidence type="ECO:0000313" key="3">
    <source>
        <dbReference type="EMBL" id="PKU24232.1"/>
    </source>
</evidence>
<dbReference type="PANTHER" id="PTHR12203">
    <property type="entry name" value="KDEL LYS-ASP-GLU-LEU CONTAINING - RELATED"/>
    <property type="match status" value="1"/>
</dbReference>
<comment type="caution">
    <text evidence="3">The sequence shown here is derived from an EMBL/GenBank/DDBJ whole genome shotgun (WGS) entry which is preliminary data.</text>
</comment>
<organism evidence="3 4">
    <name type="scientific">Telmatospirillum siberiense</name>
    <dbReference type="NCBI Taxonomy" id="382514"/>
    <lineage>
        <taxon>Bacteria</taxon>
        <taxon>Pseudomonadati</taxon>
        <taxon>Pseudomonadota</taxon>
        <taxon>Alphaproteobacteria</taxon>
        <taxon>Rhodospirillales</taxon>
        <taxon>Rhodospirillaceae</taxon>
        <taxon>Telmatospirillum</taxon>
    </lineage>
</organism>
<dbReference type="RefSeq" id="WP_101251027.1">
    <property type="nucleotide sequence ID" value="NZ_PIUM01000013.1"/>
</dbReference>
<reference evidence="4" key="1">
    <citation type="submission" date="2017-12" db="EMBL/GenBank/DDBJ databases">
        <title>Draft genome sequence of Telmatospirillum siberiense 26-4b1T, an acidotolerant peatland alphaproteobacterium potentially involved in sulfur cycling.</title>
        <authorList>
            <person name="Hausmann B."/>
            <person name="Pjevac P."/>
            <person name="Schreck K."/>
            <person name="Herbold C.W."/>
            <person name="Daims H."/>
            <person name="Wagner M."/>
            <person name="Pester M."/>
            <person name="Loy A."/>
        </authorList>
    </citation>
    <scope>NUCLEOTIDE SEQUENCE [LARGE SCALE GENOMIC DNA]</scope>
    <source>
        <strain evidence="4">26-4b1</strain>
    </source>
</reference>
<evidence type="ECO:0000259" key="2">
    <source>
        <dbReference type="SMART" id="SM00672"/>
    </source>
</evidence>
<dbReference type="InterPro" id="IPR006598">
    <property type="entry name" value="CAP10"/>
</dbReference>
<keyword evidence="1" id="KW-0808">Transferase</keyword>
<dbReference type="GO" id="GO:0016740">
    <property type="term" value="F:transferase activity"/>
    <property type="evidence" value="ECO:0007669"/>
    <property type="project" value="UniProtKB-KW"/>
</dbReference>
<dbReference type="Pfam" id="PF05686">
    <property type="entry name" value="Glyco_transf_90"/>
    <property type="match status" value="1"/>
</dbReference>
<accession>A0A2N3PV02</accession>
<sequence length="364" mass="40315">MSFLHIAYHFHDLASHAACSGQGDAARDFIEHAYTAAMMEEASGKIAFKIRPSQEMGHLASEEHASVRVTGAGVLFAASARLLDNSCLAYERLGLTGYLFSAVASRLGNTGCYEGIADIGDGTDLGDYSRICYSSGQPRNILVPDPFFFISRNYAGLRRFVATRSRPWSERKGTLFWRGTTTGRRTRTPGPDDDLYMDWSWLPRLHLCAAGRRSIHADKIDIALTQMDQIAEPYLKDAIRTAGLIKPMVSKETFADYKYLIDIDGYSNAWSLLEKMIMGATIFKVASPHGFRQWYYDRLTPWETHVPVASDLSDLDERMDWAMNNPRACAQIAEQAARVAADISFDAAISDAIAAASAGLTRVI</sequence>
<evidence type="ECO:0000256" key="1">
    <source>
        <dbReference type="ARBA" id="ARBA00022679"/>
    </source>
</evidence>